<dbReference type="RefSeq" id="WP_055194354.1">
    <property type="nucleotide sequence ID" value="NZ_CABIYH010000013.1"/>
</dbReference>
<gene>
    <name evidence="1" type="ORF">ERS852572_01912</name>
    <name evidence="2" type="ORF">GMD50_14960</name>
</gene>
<reference evidence="1 3" key="1">
    <citation type="submission" date="2015-09" db="EMBL/GenBank/DDBJ databases">
        <authorList>
            <consortium name="Pathogen Informatics"/>
        </authorList>
    </citation>
    <scope>NUCLEOTIDE SEQUENCE [LARGE SCALE GENOMIC DNA]</scope>
    <source>
        <strain evidence="1 3">2789STDY5834960</strain>
    </source>
</reference>
<dbReference type="STRING" id="166486.ERS852572_01912"/>
<sequence length="206" mass="22522">MQIYEVTDTRFRKYGKVIRNIDFSALTEAMKKTPVPSDVVYEPSIAELEALPVAKEIEKVFYGELPIQIGYCNGHNVLLNAVEYHRSSEINLAATDAVLILGSEADVTDDFTYETSKMEAFRIPAGTAVEVYATTLHYAPCHVDDAGFQVAVILPKGTNYPLDEAHAGGEDALLTAKNKWLIGHAEGGLPEGSHIGLIGKNLNVRE</sequence>
<dbReference type="AlphaFoldDB" id="A0A173U610"/>
<evidence type="ECO:0000313" key="2">
    <source>
        <dbReference type="EMBL" id="MTR86310.1"/>
    </source>
</evidence>
<reference evidence="2 4" key="2">
    <citation type="journal article" date="2019" name="Nat. Med.">
        <title>A library of human gut bacterial isolates paired with longitudinal multiomics data enables mechanistic microbiome research.</title>
        <authorList>
            <person name="Poyet M."/>
            <person name="Groussin M."/>
            <person name="Gibbons S.M."/>
            <person name="Avila-Pacheco J."/>
            <person name="Jiang X."/>
            <person name="Kearney S.M."/>
            <person name="Perrotta A.R."/>
            <person name="Berdy B."/>
            <person name="Zhao S."/>
            <person name="Lieberman T.D."/>
            <person name="Swanson P.K."/>
            <person name="Smith M."/>
            <person name="Roesemann S."/>
            <person name="Alexander J.E."/>
            <person name="Rich S.A."/>
            <person name="Livny J."/>
            <person name="Vlamakis H."/>
            <person name="Clish C."/>
            <person name="Bullock K."/>
            <person name="Deik A."/>
            <person name="Scott J."/>
            <person name="Pierce K.A."/>
            <person name="Xavier R.J."/>
            <person name="Alm E.J."/>
        </authorList>
    </citation>
    <scope>NUCLEOTIDE SEQUENCE [LARGE SCALE GENOMIC DNA]</scope>
    <source>
        <strain evidence="2 4">BIOML-A1</strain>
    </source>
</reference>
<dbReference type="Proteomes" id="UP000478483">
    <property type="component" value="Unassembled WGS sequence"/>
</dbReference>
<evidence type="ECO:0000313" key="3">
    <source>
        <dbReference type="Proteomes" id="UP000095350"/>
    </source>
</evidence>
<accession>A0A173U610</accession>
<protein>
    <submittedName>
        <fullName evidence="2">DUF4867 family protein</fullName>
    </submittedName>
</protein>
<dbReference type="EMBL" id="CYXZ01000013">
    <property type="protein sequence ID" value="CUN10179.1"/>
    <property type="molecule type" value="Genomic_DNA"/>
</dbReference>
<proteinExistence type="predicted"/>
<evidence type="ECO:0000313" key="1">
    <source>
        <dbReference type="EMBL" id="CUN10179.1"/>
    </source>
</evidence>
<evidence type="ECO:0000313" key="4">
    <source>
        <dbReference type="Proteomes" id="UP000478483"/>
    </source>
</evidence>
<dbReference type="InterPro" id="IPR032358">
    <property type="entry name" value="DUF4867"/>
</dbReference>
<dbReference type="Pfam" id="PF16161">
    <property type="entry name" value="DUF4867"/>
    <property type="match status" value="1"/>
</dbReference>
<name>A0A173U610_9FIRM</name>
<dbReference type="OrthoDB" id="358393at2"/>
<dbReference type="PaxDb" id="166486-ERS852572_01912"/>
<dbReference type="EMBL" id="WNAJ01000020">
    <property type="protein sequence ID" value="MTR86310.1"/>
    <property type="molecule type" value="Genomic_DNA"/>
</dbReference>
<dbReference type="Proteomes" id="UP000095350">
    <property type="component" value="Unassembled WGS sequence"/>
</dbReference>
<organism evidence="1 3">
    <name type="scientific">Roseburia intestinalis</name>
    <dbReference type="NCBI Taxonomy" id="166486"/>
    <lineage>
        <taxon>Bacteria</taxon>
        <taxon>Bacillati</taxon>
        <taxon>Bacillota</taxon>
        <taxon>Clostridia</taxon>
        <taxon>Lachnospirales</taxon>
        <taxon>Lachnospiraceae</taxon>
        <taxon>Roseburia</taxon>
    </lineage>
</organism>